<dbReference type="EMBL" id="CM056809">
    <property type="protein sequence ID" value="KAJ8647704.1"/>
    <property type="molecule type" value="Genomic_DNA"/>
</dbReference>
<gene>
    <name evidence="1" type="ORF">MRB53_000727</name>
</gene>
<accession>A0ACC2MPU7</accession>
<reference evidence="1 2" key="1">
    <citation type="journal article" date="2022" name="Hortic Res">
        <title>A haplotype resolved chromosomal level avocado genome allows analysis of novel avocado genes.</title>
        <authorList>
            <person name="Nath O."/>
            <person name="Fletcher S.J."/>
            <person name="Hayward A."/>
            <person name="Shaw L.M."/>
            <person name="Masouleh A.K."/>
            <person name="Furtado A."/>
            <person name="Henry R.J."/>
            <person name="Mitter N."/>
        </authorList>
    </citation>
    <scope>NUCLEOTIDE SEQUENCE [LARGE SCALE GENOMIC DNA]</scope>
    <source>
        <strain evidence="2">cv. Hass</strain>
    </source>
</reference>
<organism evidence="1 2">
    <name type="scientific">Persea americana</name>
    <name type="common">Avocado</name>
    <dbReference type="NCBI Taxonomy" id="3435"/>
    <lineage>
        <taxon>Eukaryota</taxon>
        <taxon>Viridiplantae</taxon>
        <taxon>Streptophyta</taxon>
        <taxon>Embryophyta</taxon>
        <taxon>Tracheophyta</taxon>
        <taxon>Spermatophyta</taxon>
        <taxon>Magnoliopsida</taxon>
        <taxon>Magnoliidae</taxon>
        <taxon>Laurales</taxon>
        <taxon>Lauraceae</taxon>
        <taxon>Persea</taxon>
    </lineage>
</organism>
<protein>
    <submittedName>
        <fullName evidence="1">Uncharacterized protein</fullName>
    </submittedName>
</protein>
<name>A0ACC2MPU7_PERAE</name>
<evidence type="ECO:0000313" key="1">
    <source>
        <dbReference type="EMBL" id="KAJ8647704.1"/>
    </source>
</evidence>
<comment type="caution">
    <text evidence="1">The sequence shown here is derived from an EMBL/GenBank/DDBJ whole genome shotgun (WGS) entry which is preliminary data.</text>
</comment>
<proteinExistence type="predicted"/>
<evidence type="ECO:0000313" key="2">
    <source>
        <dbReference type="Proteomes" id="UP001234297"/>
    </source>
</evidence>
<keyword evidence="2" id="KW-1185">Reference proteome</keyword>
<sequence>MQREIGSSGGGSRSEKKKTTVVGAEHCLAASHRGFVPWAKRRLSEDRRRSREPSLFCASLEKRSGSSGGPRLVDQTPLKPLKVKKGCPFSRHLRTVAVCRRR</sequence>
<dbReference type="Proteomes" id="UP001234297">
    <property type="component" value="Chromosome 1"/>
</dbReference>